<feature type="region of interest" description="Disordered" evidence="6">
    <location>
        <begin position="290"/>
        <end position="314"/>
    </location>
</feature>
<keyword evidence="2" id="KW-0479">Metal-binding</keyword>
<accession>A0A381Q2B9</accession>
<dbReference type="GO" id="GO:0016706">
    <property type="term" value="F:2-oxoglutarate-dependent dioxygenase activity"/>
    <property type="evidence" value="ECO:0007669"/>
    <property type="project" value="TreeGrafter"/>
</dbReference>
<evidence type="ECO:0000259" key="7">
    <source>
        <dbReference type="Pfam" id="PF02668"/>
    </source>
</evidence>
<evidence type="ECO:0000256" key="1">
    <source>
        <dbReference type="ARBA" id="ARBA00005896"/>
    </source>
</evidence>
<feature type="compositionally biased region" description="Basic and acidic residues" evidence="6">
    <location>
        <begin position="299"/>
        <end position="314"/>
    </location>
</feature>
<dbReference type="InterPro" id="IPR042098">
    <property type="entry name" value="TauD-like_sf"/>
</dbReference>
<dbReference type="EMBL" id="UINC01001150">
    <property type="protein sequence ID" value="SUZ72439.1"/>
    <property type="molecule type" value="Genomic_DNA"/>
</dbReference>
<sequence length="314" mass="35951">MRLERLGPVFGAELTNLDLSSITASNGFDEISELISEHEVLVIRDQHLTAEEQLNFGRLFGDLAISPFSPRSATQPELIVLETNSQSKRPLTDIWHADETYRLEPPKFTILKALVVPQLGGDTMFCSMRGAFDFLSDRLQSYLTGLTALHGFGRFRDLLESDLATMHEIEKKFPRANHPVVTLHPQTSATVLYVNRHFTERINELPHEESRSILEFLLQQTSRPEIQLRVKWEPGTVVMWDNRSVQHYAPVDYWPQRRRMERVTVEGQAPIPASTDNRVAHHRVEVDGVPAELPEEEVTEARNYEFNKAEGRSQ</sequence>
<dbReference type="InterPro" id="IPR003819">
    <property type="entry name" value="TauD/TfdA-like"/>
</dbReference>
<dbReference type="PANTHER" id="PTHR30468:SF1">
    <property type="entry name" value="ALPHA-KETOGLUTARATE-DEPENDENT SULFONATE DIOXYGENASE"/>
    <property type="match status" value="1"/>
</dbReference>
<dbReference type="SUPFAM" id="SSF51197">
    <property type="entry name" value="Clavaminate synthase-like"/>
    <property type="match status" value="1"/>
</dbReference>
<keyword evidence="5" id="KW-0408">Iron</keyword>
<dbReference type="GO" id="GO:0005737">
    <property type="term" value="C:cytoplasm"/>
    <property type="evidence" value="ECO:0007669"/>
    <property type="project" value="TreeGrafter"/>
</dbReference>
<evidence type="ECO:0000256" key="3">
    <source>
        <dbReference type="ARBA" id="ARBA00022964"/>
    </source>
</evidence>
<dbReference type="Gene3D" id="3.60.130.10">
    <property type="entry name" value="Clavaminate synthase-like"/>
    <property type="match status" value="1"/>
</dbReference>
<dbReference type="GO" id="GO:0046872">
    <property type="term" value="F:metal ion binding"/>
    <property type="evidence" value="ECO:0007669"/>
    <property type="project" value="UniProtKB-KW"/>
</dbReference>
<feature type="domain" description="TauD/TfdA-like" evidence="7">
    <location>
        <begin position="4"/>
        <end position="264"/>
    </location>
</feature>
<evidence type="ECO:0000256" key="5">
    <source>
        <dbReference type="ARBA" id="ARBA00023004"/>
    </source>
</evidence>
<comment type="similarity">
    <text evidence="1">Belongs to the TfdA dioxygenase family.</text>
</comment>
<reference evidence="8" key="1">
    <citation type="submission" date="2018-05" db="EMBL/GenBank/DDBJ databases">
        <authorList>
            <person name="Lanie J.A."/>
            <person name="Ng W.-L."/>
            <person name="Kazmierczak K.M."/>
            <person name="Andrzejewski T.M."/>
            <person name="Davidsen T.M."/>
            <person name="Wayne K.J."/>
            <person name="Tettelin H."/>
            <person name="Glass J.I."/>
            <person name="Rusch D."/>
            <person name="Podicherti R."/>
            <person name="Tsui H.-C.T."/>
            <person name="Winkler M.E."/>
        </authorList>
    </citation>
    <scope>NUCLEOTIDE SEQUENCE</scope>
</reference>
<dbReference type="Pfam" id="PF02668">
    <property type="entry name" value="TauD"/>
    <property type="match status" value="1"/>
</dbReference>
<evidence type="ECO:0000256" key="4">
    <source>
        <dbReference type="ARBA" id="ARBA00023002"/>
    </source>
</evidence>
<evidence type="ECO:0000256" key="6">
    <source>
        <dbReference type="SAM" id="MobiDB-lite"/>
    </source>
</evidence>
<evidence type="ECO:0000313" key="8">
    <source>
        <dbReference type="EMBL" id="SUZ72439.1"/>
    </source>
</evidence>
<protein>
    <recommendedName>
        <fullName evidence="7">TauD/TfdA-like domain-containing protein</fullName>
    </recommendedName>
</protein>
<gene>
    <name evidence="8" type="ORF">METZ01_LOCUS25293</name>
</gene>
<dbReference type="InterPro" id="IPR051323">
    <property type="entry name" value="AtsK-like"/>
</dbReference>
<dbReference type="AlphaFoldDB" id="A0A381Q2B9"/>
<evidence type="ECO:0000256" key="2">
    <source>
        <dbReference type="ARBA" id="ARBA00022723"/>
    </source>
</evidence>
<name>A0A381Q2B9_9ZZZZ</name>
<dbReference type="PANTHER" id="PTHR30468">
    <property type="entry name" value="ALPHA-KETOGLUTARATE-DEPENDENT SULFONATE DIOXYGENASE"/>
    <property type="match status" value="1"/>
</dbReference>
<keyword evidence="3" id="KW-0223">Dioxygenase</keyword>
<organism evidence="8">
    <name type="scientific">marine metagenome</name>
    <dbReference type="NCBI Taxonomy" id="408172"/>
    <lineage>
        <taxon>unclassified sequences</taxon>
        <taxon>metagenomes</taxon>
        <taxon>ecological metagenomes</taxon>
    </lineage>
</organism>
<proteinExistence type="inferred from homology"/>
<keyword evidence="4" id="KW-0560">Oxidoreductase</keyword>